<dbReference type="Pfam" id="PF00010">
    <property type="entry name" value="HLH"/>
    <property type="match status" value="1"/>
</dbReference>
<dbReference type="EMBL" id="MU129005">
    <property type="protein sequence ID" value="KAF9511095.1"/>
    <property type="molecule type" value="Genomic_DNA"/>
</dbReference>
<keyword evidence="4" id="KW-1185">Reference proteome</keyword>
<protein>
    <recommendedName>
        <fullName evidence="2">BHLH domain-containing protein</fullName>
    </recommendedName>
</protein>
<dbReference type="OrthoDB" id="2133190at2759"/>
<dbReference type="Proteomes" id="UP000886523">
    <property type="component" value="Unassembled WGS sequence"/>
</dbReference>
<dbReference type="GO" id="GO:0046983">
    <property type="term" value="F:protein dimerization activity"/>
    <property type="evidence" value="ECO:0007669"/>
    <property type="project" value="InterPro"/>
</dbReference>
<evidence type="ECO:0000256" key="1">
    <source>
        <dbReference type="SAM" id="MobiDB-lite"/>
    </source>
</evidence>
<feature type="compositionally biased region" description="Low complexity" evidence="1">
    <location>
        <begin position="38"/>
        <end position="55"/>
    </location>
</feature>
<accession>A0A9P6ATE6</accession>
<organism evidence="3 4">
    <name type="scientific">Hydnum rufescens UP504</name>
    <dbReference type="NCBI Taxonomy" id="1448309"/>
    <lineage>
        <taxon>Eukaryota</taxon>
        <taxon>Fungi</taxon>
        <taxon>Dikarya</taxon>
        <taxon>Basidiomycota</taxon>
        <taxon>Agaricomycotina</taxon>
        <taxon>Agaricomycetes</taxon>
        <taxon>Cantharellales</taxon>
        <taxon>Hydnaceae</taxon>
        <taxon>Hydnum</taxon>
    </lineage>
</organism>
<gene>
    <name evidence="3" type="ORF">BS47DRAFT_1201500</name>
</gene>
<dbReference type="InterPro" id="IPR036638">
    <property type="entry name" value="HLH_DNA-bd_sf"/>
</dbReference>
<evidence type="ECO:0000313" key="3">
    <source>
        <dbReference type="EMBL" id="KAF9511095.1"/>
    </source>
</evidence>
<evidence type="ECO:0000313" key="4">
    <source>
        <dbReference type="Proteomes" id="UP000886523"/>
    </source>
</evidence>
<feature type="region of interest" description="Disordered" evidence="1">
    <location>
        <begin position="1"/>
        <end position="60"/>
    </location>
</feature>
<dbReference type="AlphaFoldDB" id="A0A9P6ATE6"/>
<comment type="caution">
    <text evidence="3">The sequence shown here is derived from an EMBL/GenBank/DDBJ whole genome shotgun (WGS) entry which is preliminary data.</text>
</comment>
<dbReference type="PROSITE" id="PS50888">
    <property type="entry name" value="BHLH"/>
    <property type="match status" value="1"/>
</dbReference>
<feature type="region of interest" description="Disordered" evidence="1">
    <location>
        <begin position="79"/>
        <end position="117"/>
    </location>
</feature>
<dbReference type="SMART" id="SM00353">
    <property type="entry name" value="HLH"/>
    <property type="match status" value="1"/>
</dbReference>
<proteinExistence type="predicted"/>
<dbReference type="SUPFAM" id="SSF47459">
    <property type="entry name" value="HLH, helix-loop-helix DNA-binding domain"/>
    <property type="match status" value="1"/>
</dbReference>
<feature type="domain" description="BHLH" evidence="2">
    <location>
        <begin position="289"/>
        <end position="363"/>
    </location>
</feature>
<feature type="compositionally biased region" description="Low complexity" evidence="1">
    <location>
        <begin position="81"/>
        <end position="117"/>
    </location>
</feature>
<dbReference type="InterPro" id="IPR052099">
    <property type="entry name" value="Regulatory_TF_Diverse"/>
</dbReference>
<dbReference type="PANTHER" id="PTHR47336:SF2">
    <property type="entry name" value="TRANSCRIPTION FACTOR HMS1-RELATED"/>
    <property type="match status" value="1"/>
</dbReference>
<evidence type="ECO:0000259" key="2">
    <source>
        <dbReference type="PROSITE" id="PS50888"/>
    </source>
</evidence>
<feature type="compositionally biased region" description="Basic and acidic residues" evidence="1">
    <location>
        <begin position="14"/>
        <end position="29"/>
    </location>
</feature>
<dbReference type="Gene3D" id="4.10.280.10">
    <property type="entry name" value="Helix-loop-helix DNA-binding domain"/>
    <property type="match status" value="1"/>
</dbReference>
<name>A0A9P6ATE6_9AGAM</name>
<feature type="compositionally biased region" description="Low complexity" evidence="1">
    <location>
        <begin position="263"/>
        <end position="283"/>
    </location>
</feature>
<feature type="region of interest" description="Disordered" evidence="1">
    <location>
        <begin position="254"/>
        <end position="291"/>
    </location>
</feature>
<dbReference type="InterPro" id="IPR011598">
    <property type="entry name" value="bHLH_dom"/>
</dbReference>
<sequence length="385" mass="41352">MAAPLYPAPQIVPLRDRTTINLRDVHDSSDSMDDEDYSASPSVEGSSGSSLGSISPKAEPELRPNFDLSYFLSLANNPDMSSSSSESQSQGSRSGSPPSDWHSTSWPDTSQSSSDSWKWAGDSLMSDGVVDPGSLVLGNLGADDIFANPAFDGSNIPHFTGDELSMFDYENGVPAVTPSLYSVPQIVEPPTSTPMLSATPNPGLDVESIGRRARELAGVQYAIQQTRTTTNYSPYTTSVMHGVVPKSTVPFAPPPPFPQVRTEAPSVPSPSTSSPIPEAASESGLGVSRPKTAHTTIERRYRTNLNARFIALRHAIPALRVLEKTKFPDEKADDKGYVDGVKAARKASKGTVLGKASEYIRYAILRLEQEEYILISCLVQSPEAS</sequence>
<dbReference type="PANTHER" id="PTHR47336">
    <property type="entry name" value="TRANSCRIPTION FACTOR HMS1-RELATED"/>
    <property type="match status" value="1"/>
</dbReference>
<reference evidence="3" key="1">
    <citation type="journal article" date="2020" name="Nat. Commun.">
        <title>Large-scale genome sequencing of mycorrhizal fungi provides insights into the early evolution of symbiotic traits.</title>
        <authorList>
            <person name="Miyauchi S."/>
            <person name="Kiss E."/>
            <person name="Kuo A."/>
            <person name="Drula E."/>
            <person name="Kohler A."/>
            <person name="Sanchez-Garcia M."/>
            <person name="Morin E."/>
            <person name="Andreopoulos B."/>
            <person name="Barry K.W."/>
            <person name="Bonito G."/>
            <person name="Buee M."/>
            <person name="Carver A."/>
            <person name="Chen C."/>
            <person name="Cichocki N."/>
            <person name="Clum A."/>
            <person name="Culley D."/>
            <person name="Crous P.W."/>
            <person name="Fauchery L."/>
            <person name="Girlanda M."/>
            <person name="Hayes R.D."/>
            <person name="Keri Z."/>
            <person name="LaButti K."/>
            <person name="Lipzen A."/>
            <person name="Lombard V."/>
            <person name="Magnuson J."/>
            <person name="Maillard F."/>
            <person name="Murat C."/>
            <person name="Nolan M."/>
            <person name="Ohm R.A."/>
            <person name="Pangilinan J."/>
            <person name="Pereira M.F."/>
            <person name="Perotto S."/>
            <person name="Peter M."/>
            <person name="Pfister S."/>
            <person name="Riley R."/>
            <person name="Sitrit Y."/>
            <person name="Stielow J.B."/>
            <person name="Szollosi G."/>
            <person name="Zifcakova L."/>
            <person name="Stursova M."/>
            <person name="Spatafora J.W."/>
            <person name="Tedersoo L."/>
            <person name="Vaario L.M."/>
            <person name="Yamada A."/>
            <person name="Yan M."/>
            <person name="Wang P."/>
            <person name="Xu J."/>
            <person name="Bruns T."/>
            <person name="Baldrian P."/>
            <person name="Vilgalys R."/>
            <person name="Dunand C."/>
            <person name="Henrissat B."/>
            <person name="Grigoriev I.V."/>
            <person name="Hibbett D."/>
            <person name="Nagy L.G."/>
            <person name="Martin F.M."/>
        </authorList>
    </citation>
    <scope>NUCLEOTIDE SEQUENCE</scope>
    <source>
        <strain evidence="3">UP504</strain>
    </source>
</reference>